<dbReference type="InterPro" id="IPR011335">
    <property type="entry name" value="Restrct_endonuc-II-like"/>
</dbReference>
<gene>
    <name evidence="3" type="ORF">NQ314_001676</name>
</gene>
<protein>
    <recommendedName>
        <fullName evidence="2">YqaJ viral recombinase domain-containing protein</fullName>
    </recommendedName>
</protein>
<accession>A0AAV8ZTK0</accession>
<reference evidence="3" key="1">
    <citation type="journal article" date="2023" name="Insect Mol. Biol.">
        <title>Genome sequencing provides insights into the evolution of gene families encoding plant cell wall-degrading enzymes in longhorned beetles.</title>
        <authorList>
            <person name="Shin N.R."/>
            <person name="Okamura Y."/>
            <person name="Kirsch R."/>
            <person name="Pauchet Y."/>
        </authorList>
    </citation>
    <scope>NUCLEOTIDE SEQUENCE</scope>
    <source>
        <strain evidence="3">RBIC_L_NR</strain>
    </source>
</reference>
<evidence type="ECO:0000256" key="1">
    <source>
        <dbReference type="SAM" id="Phobius"/>
    </source>
</evidence>
<feature type="domain" description="YqaJ viral recombinase" evidence="2">
    <location>
        <begin position="321"/>
        <end position="468"/>
    </location>
</feature>
<dbReference type="InterPro" id="IPR019080">
    <property type="entry name" value="YqaJ_viral_recombinase"/>
</dbReference>
<dbReference type="SUPFAM" id="SSF52980">
    <property type="entry name" value="Restriction endonuclease-like"/>
    <property type="match status" value="1"/>
</dbReference>
<dbReference type="EMBL" id="JANEYF010000502">
    <property type="protein sequence ID" value="KAJ8969610.1"/>
    <property type="molecule type" value="Genomic_DNA"/>
</dbReference>
<evidence type="ECO:0000313" key="3">
    <source>
        <dbReference type="EMBL" id="KAJ8969610.1"/>
    </source>
</evidence>
<keyword evidence="4" id="KW-1185">Reference proteome</keyword>
<comment type="caution">
    <text evidence="3">The sequence shown here is derived from an EMBL/GenBank/DDBJ whole genome shotgun (WGS) entry which is preliminary data.</text>
</comment>
<dbReference type="GO" id="GO:0006281">
    <property type="term" value="P:DNA repair"/>
    <property type="evidence" value="ECO:0007669"/>
    <property type="project" value="UniProtKB-ARBA"/>
</dbReference>
<dbReference type="PANTHER" id="PTHR39953">
    <property type="entry name" value="RE54151P"/>
    <property type="match status" value="1"/>
</dbReference>
<evidence type="ECO:0000313" key="4">
    <source>
        <dbReference type="Proteomes" id="UP001162156"/>
    </source>
</evidence>
<sequence length="513" mass="59159">MGGVDLMDSLVDLYRNNTKNRRWYMRIFLHFLNITVINCWIIWHWNNHEKFDVLLFKSWIATALIFQGELLKKKWHTWSTTQHNSSKAIKKPRVYVPTEKRLDKKDTISRSQMTNTQLDVRTRAIKAKQDTYVEDAMLLCVQNAFKTFMFDFRINAEYIFLSSEGDIQKASCNCPKGLDVCHHMASLAIFAHKNLSVTDAACKWSKVKPSQEDTILTAEMCFASSSHPFFPLLKEISEESVEQFKTDLKACGPTGLGWLLSPEPTINEETVVVDVEQLIFSKTYGNHGDKISFLKEKLSLTKDRIVEVQKLTIGQTNNPAWYIAQKHRLTASNFGQVLKACKRGRFPPTLFQTLTGNTNLGGIKQIQWGRCNESVAIEIFEKRHNVKITKSGIWLDECGFLGASPDGIIDDDTLIEVKCPFKYKDSFFSDCLLEIKDYIVSFNGESFILNDAHNYYHQIQGQLHICGKKTCILALWTTKDYLEIEVVKNVDWQTNLNILQDFYLNKYIQYITE</sequence>
<evidence type="ECO:0000259" key="2">
    <source>
        <dbReference type="Pfam" id="PF09588"/>
    </source>
</evidence>
<organism evidence="3 4">
    <name type="scientific">Rhamnusium bicolor</name>
    <dbReference type="NCBI Taxonomy" id="1586634"/>
    <lineage>
        <taxon>Eukaryota</taxon>
        <taxon>Metazoa</taxon>
        <taxon>Ecdysozoa</taxon>
        <taxon>Arthropoda</taxon>
        <taxon>Hexapoda</taxon>
        <taxon>Insecta</taxon>
        <taxon>Pterygota</taxon>
        <taxon>Neoptera</taxon>
        <taxon>Endopterygota</taxon>
        <taxon>Coleoptera</taxon>
        <taxon>Polyphaga</taxon>
        <taxon>Cucujiformia</taxon>
        <taxon>Chrysomeloidea</taxon>
        <taxon>Cerambycidae</taxon>
        <taxon>Lepturinae</taxon>
        <taxon>Rhagiini</taxon>
        <taxon>Rhamnusium</taxon>
    </lineage>
</organism>
<dbReference type="Pfam" id="PF09588">
    <property type="entry name" value="YqaJ"/>
    <property type="match status" value="1"/>
</dbReference>
<dbReference type="AlphaFoldDB" id="A0AAV8ZTK0"/>
<keyword evidence="1" id="KW-0472">Membrane</keyword>
<dbReference type="Gene3D" id="3.90.320.10">
    <property type="match status" value="1"/>
</dbReference>
<dbReference type="CDD" id="cd22343">
    <property type="entry name" value="PDDEXK_lambda_exonuclease-like"/>
    <property type="match status" value="1"/>
</dbReference>
<dbReference type="PANTHER" id="PTHR39953:SF1">
    <property type="entry name" value="RE54151P"/>
    <property type="match status" value="1"/>
</dbReference>
<feature type="transmembrane region" description="Helical" evidence="1">
    <location>
        <begin position="23"/>
        <end position="45"/>
    </location>
</feature>
<proteinExistence type="predicted"/>
<keyword evidence="1" id="KW-0812">Transmembrane</keyword>
<dbReference type="InterPro" id="IPR011604">
    <property type="entry name" value="PDDEXK-like_dom_sf"/>
</dbReference>
<name>A0AAV8ZTK0_9CUCU</name>
<keyword evidence="1" id="KW-1133">Transmembrane helix</keyword>
<dbReference type="Proteomes" id="UP001162156">
    <property type="component" value="Unassembled WGS sequence"/>
</dbReference>